<feature type="compositionally biased region" description="Low complexity" evidence="1">
    <location>
        <begin position="85"/>
        <end position="100"/>
    </location>
</feature>
<feature type="region of interest" description="Disordered" evidence="1">
    <location>
        <begin position="37"/>
        <end position="100"/>
    </location>
</feature>
<dbReference type="Proteomes" id="UP000018201">
    <property type="component" value="Unassembled WGS sequence"/>
</dbReference>
<feature type="compositionally biased region" description="Pro residues" evidence="1">
    <location>
        <begin position="59"/>
        <end position="84"/>
    </location>
</feature>
<accession>U6GZL7</accession>
<evidence type="ECO:0000256" key="1">
    <source>
        <dbReference type="SAM" id="MobiDB-lite"/>
    </source>
</evidence>
<gene>
    <name evidence="2" type="ORF">EPH_0060830</name>
</gene>
<evidence type="ECO:0000313" key="2">
    <source>
        <dbReference type="EMBL" id="CDI85022.1"/>
    </source>
</evidence>
<sequence>MEAHRGSDTVEHQKSLRHCRLNCPGKYQLHHLKQPVGGHRLGQSLGFPASSPTRGASTAPPPQAAPAPPPGASSAPPPGPPPPGAAAAAPSSGPAAASANEYANAEGAASGGEVATTKPKVLVRLQRDALTRRGTYICDLLKEALEELSREWDPTSSSWGVCCALFDVFKFHKREASALFNAHHGRFPREESIRWFGIMRDGWNMHNTAFDVISAFAAAFNLVSPDKESWPAELDRRALSLVKSQEACWRVEEAMRRHSEEEGDEVLMELSSAIVEVSFWLGEVSGLLSGPASLADDFLSRKLADMVISLGLLYGIQLSVFQVLL</sequence>
<dbReference type="AlphaFoldDB" id="U6GZL7"/>
<name>U6GZL7_9EIME</name>
<reference evidence="2" key="1">
    <citation type="submission" date="2013-10" db="EMBL/GenBank/DDBJ databases">
        <title>Genomic analysis of the causative agents of coccidiosis in chickens.</title>
        <authorList>
            <person name="Reid A.J."/>
            <person name="Blake D."/>
            <person name="Billington K."/>
            <person name="Browne H."/>
            <person name="Dunn M."/>
            <person name="Hung S."/>
            <person name="Kawahara F."/>
            <person name="Miranda-Saavedra D."/>
            <person name="Mourier T."/>
            <person name="Nagra H."/>
            <person name="Otto T.D."/>
            <person name="Rawlings N."/>
            <person name="Sanchez A."/>
            <person name="Sanders M."/>
            <person name="Subramaniam C."/>
            <person name="Tay Y."/>
            <person name="Dear P."/>
            <person name="Doerig C."/>
            <person name="Gruber A."/>
            <person name="Parkinson J."/>
            <person name="Shirley M."/>
            <person name="Wan K.L."/>
            <person name="Berriman M."/>
            <person name="Tomley F."/>
            <person name="Pain A."/>
        </authorList>
    </citation>
    <scope>NUCLEOTIDE SEQUENCE [LARGE SCALE GENOMIC DNA]</scope>
    <source>
        <strain evidence="2">Houghton</strain>
    </source>
</reference>
<organism evidence="2 3">
    <name type="scientific">Eimeria praecox</name>
    <dbReference type="NCBI Taxonomy" id="51316"/>
    <lineage>
        <taxon>Eukaryota</taxon>
        <taxon>Sar</taxon>
        <taxon>Alveolata</taxon>
        <taxon>Apicomplexa</taxon>
        <taxon>Conoidasida</taxon>
        <taxon>Coccidia</taxon>
        <taxon>Eucoccidiorida</taxon>
        <taxon>Eimeriorina</taxon>
        <taxon>Eimeriidae</taxon>
        <taxon>Eimeria</taxon>
    </lineage>
</organism>
<dbReference type="VEuPathDB" id="ToxoDB:EPH_0060830"/>
<protein>
    <submittedName>
        <fullName evidence="2">Uncharacterized protein</fullName>
    </submittedName>
</protein>
<evidence type="ECO:0000313" key="3">
    <source>
        <dbReference type="Proteomes" id="UP000018201"/>
    </source>
</evidence>
<proteinExistence type="predicted"/>
<dbReference type="EMBL" id="HG693288">
    <property type="protein sequence ID" value="CDI85022.1"/>
    <property type="molecule type" value="Genomic_DNA"/>
</dbReference>
<keyword evidence="3" id="KW-1185">Reference proteome</keyword>
<reference evidence="2" key="2">
    <citation type="submission" date="2013-10" db="EMBL/GenBank/DDBJ databases">
        <authorList>
            <person name="Aslett M."/>
        </authorList>
    </citation>
    <scope>NUCLEOTIDE SEQUENCE [LARGE SCALE GENOMIC DNA]</scope>
    <source>
        <strain evidence="2">Houghton</strain>
    </source>
</reference>